<keyword evidence="2" id="KW-1185">Reference proteome</keyword>
<sequence>MISAKLRGLQALAPLTLDGSILHHLSQSSWQPPADPVVNNKKGPRDHLPKCESFKIGNTHPISTLGPQLQLVVWSNKFPVLNHQNNTASKSVQTDSPSRNQNCLTALSDKLADAFHKLNAWECNRLSDQPKSSLPKKYPTIWFTLGELGYSPALFNLGVWYELQALSCSSANPNERTEYQSKAEEKYKRAVLVDNHPVAAYNLACLLVRTDRKEVRIGEKKRSVTQLMQIAASSGIESAQGFIQG</sequence>
<proteinExistence type="predicted"/>
<dbReference type="Proteomes" id="UP000316759">
    <property type="component" value="Unassembled WGS sequence"/>
</dbReference>
<protein>
    <submittedName>
        <fullName evidence="1">Uncharacterized protein</fullName>
    </submittedName>
</protein>
<dbReference type="EMBL" id="SUNJ01009562">
    <property type="protein sequence ID" value="TPP60329.1"/>
    <property type="molecule type" value="Genomic_DNA"/>
</dbReference>
<gene>
    <name evidence="1" type="ORF">FGIG_09987</name>
</gene>
<comment type="caution">
    <text evidence="1">The sequence shown here is derived from an EMBL/GenBank/DDBJ whole genome shotgun (WGS) entry which is preliminary data.</text>
</comment>
<reference evidence="1 2" key="1">
    <citation type="submission" date="2019-04" db="EMBL/GenBank/DDBJ databases">
        <title>Annotation for the trematode Fasciola gigantica.</title>
        <authorList>
            <person name="Choi Y.-J."/>
        </authorList>
    </citation>
    <scope>NUCLEOTIDE SEQUENCE [LARGE SCALE GENOMIC DNA]</scope>
    <source>
        <strain evidence="1">Uganda_cow_1</strain>
    </source>
</reference>
<dbReference type="OrthoDB" id="2384430at2759"/>
<name>A0A504YJ28_FASGI</name>
<dbReference type="AlphaFoldDB" id="A0A504YJ28"/>
<organism evidence="1 2">
    <name type="scientific">Fasciola gigantica</name>
    <name type="common">Giant liver fluke</name>
    <dbReference type="NCBI Taxonomy" id="46835"/>
    <lineage>
        <taxon>Eukaryota</taxon>
        <taxon>Metazoa</taxon>
        <taxon>Spiralia</taxon>
        <taxon>Lophotrochozoa</taxon>
        <taxon>Platyhelminthes</taxon>
        <taxon>Trematoda</taxon>
        <taxon>Digenea</taxon>
        <taxon>Plagiorchiida</taxon>
        <taxon>Echinostomata</taxon>
        <taxon>Echinostomatoidea</taxon>
        <taxon>Fasciolidae</taxon>
        <taxon>Fasciola</taxon>
    </lineage>
</organism>
<accession>A0A504YJ28</accession>
<evidence type="ECO:0000313" key="1">
    <source>
        <dbReference type="EMBL" id="TPP60329.1"/>
    </source>
</evidence>
<evidence type="ECO:0000313" key="2">
    <source>
        <dbReference type="Proteomes" id="UP000316759"/>
    </source>
</evidence>